<dbReference type="AlphaFoldDB" id="A0A482W0U3"/>
<evidence type="ECO:0000313" key="6">
    <source>
        <dbReference type="EMBL" id="RZC38772.1"/>
    </source>
</evidence>
<feature type="compositionally biased region" description="Basic and acidic residues" evidence="4">
    <location>
        <begin position="70"/>
        <end position="95"/>
    </location>
</feature>
<dbReference type="InterPro" id="IPR038876">
    <property type="entry name" value="ENOX"/>
</dbReference>
<dbReference type="OrthoDB" id="10039782at2759"/>
<dbReference type="CDD" id="cd12228">
    <property type="entry name" value="RRM_ENOX"/>
    <property type="match status" value="1"/>
</dbReference>
<feature type="region of interest" description="Disordered" evidence="4">
    <location>
        <begin position="27"/>
        <end position="115"/>
    </location>
</feature>
<feature type="coiled-coil region" evidence="3">
    <location>
        <begin position="367"/>
        <end position="394"/>
    </location>
</feature>
<evidence type="ECO:0000256" key="2">
    <source>
        <dbReference type="PROSITE-ProRule" id="PRU00176"/>
    </source>
</evidence>
<dbReference type="InterPro" id="IPR056611">
    <property type="entry name" value="ENOX1/2_dom"/>
</dbReference>
<dbReference type="InterPro" id="IPR034140">
    <property type="entry name" value="ENOX_RRM"/>
</dbReference>
<dbReference type="InterPro" id="IPR000504">
    <property type="entry name" value="RRM_dom"/>
</dbReference>
<organism evidence="6 7">
    <name type="scientific">Asbolus verrucosus</name>
    <name type="common">Desert ironclad beetle</name>
    <dbReference type="NCBI Taxonomy" id="1661398"/>
    <lineage>
        <taxon>Eukaryota</taxon>
        <taxon>Metazoa</taxon>
        <taxon>Ecdysozoa</taxon>
        <taxon>Arthropoda</taxon>
        <taxon>Hexapoda</taxon>
        <taxon>Insecta</taxon>
        <taxon>Pterygota</taxon>
        <taxon>Neoptera</taxon>
        <taxon>Endopterygota</taxon>
        <taxon>Coleoptera</taxon>
        <taxon>Polyphaga</taxon>
        <taxon>Cucujiformia</taxon>
        <taxon>Tenebrionidae</taxon>
        <taxon>Pimeliinae</taxon>
        <taxon>Asbolus</taxon>
    </lineage>
</organism>
<keyword evidence="3" id="KW-0175">Coiled coil</keyword>
<evidence type="ECO:0000256" key="3">
    <source>
        <dbReference type="SAM" id="Coils"/>
    </source>
</evidence>
<dbReference type="GO" id="GO:0009897">
    <property type="term" value="C:external side of plasma membrane"/>
    <property type="evidence" value="ECO:0007669"/>
    <property type="project" value="InterPro"/>
</dbReference>
<dbReference type="InterPro" id="IPR012677">
    <property type="entry name" value="Nucleotide-bd_a/b_plait_sf"/>
</dbReference>
<proteinExistence type="predicted"/>
<dbReference type="Proteomes" id="UP000292052">
    <property type="component" value="Unassembled WGS sequence"/>
</dbReference>
<feature type="region of interest" description="Disordered" evidence="4">
    <location>
        <begin position="567"/>
        <end position="591"/>
    </location>
</feature>
<name>A0A482W0U3_ASBVE</name>
<feature type="region of interest" description="Disordered" evidence="4">
    <location>
        <begin position="447"/>
        <end position="489"/>
    </location>
</feature>
<dbReference type="Gene3D" id="3.30.70.330">
    <property type="match status" value="1"/>
</dbReference>
<gene>
    <name evidence="6" type="ORF">BDFB_001678</name>
</gene>
<feature type="domain" description="RRM" evidence="5">
    <location>
        <begin position="202"/>
        <end position="281"/>
    </location>
</feature>
<dbReference type="EMBL" id="QDEB01040302">
    <property type="protein sequence ID" value="RZC38772.1"/>
    <property type="molecule type" value="Genomic_DNA"/>
</dbReference>
<dbReference type="PROSITE" id="PS50102">
    <property type="entry name" value="RRM"/>
    <property type="match status" value="1"/>
</dbReference>
<sequence length="675" mass="77616">MSFQFNNQALGNGAIMPGGGQSAFVPSDPSEFTLFSAGINDSPLEFNMNKNKSAVTRSVDDKDDSSLSPNDKRDRRRVERRDRDRRDTDKSRDDSDSNMSNSQDVIPIQNGSSLGPNMWGGMMGMGYPMVGMNMIMDPNMISMNNYGMMPPMMAPDPNMMTPDPNMLINPVKEIIHCKSCTLFPPNPNAPPPTTRERPPGCRTVFVGGLPENMTEEIITEVFERCGEITTLRLSKKNFCHIRFVYEASVDAAIFLSGYRIRIGSNTDTPNTGRLHVDYAQARDDQYEWECRQRQLQREQRHRERMEEERLRPPSPPPVVHYTDHEAIAISEKIKQDDTFTKAVLVVITWLERGDCTKRNANNFYSMIQSTNSHVRRLLNEKSQYEEELKKAKEIMKGRMQGILLQFSQIERLFVAACHKKVWDHFTKAQRKNIETWKKLSMEIKNVQLDEPPNDKADDEMDVSDEEEPAKKKHRSDCTNEERNNLKEENESLRCQMEAYKNEVEVLKVDYKKELEDKDKQFKMLQQTLQGMQQQLIEAKRKQTEEETKVKDLQTKIKQLETKQSNEKDVITLDDSESNQAESTNTSESTADVQRLNECDAKLVGIISAFLNVHPFGAGLDYIWSYVSKLETNLRPSDIELLMNKFPTVFKQELVGIGANIERRWMFNAYNSTSSN</sequence>
<feature type="compositionally biased region" description="Polar residues" evidence="4">
    <location>
        <begin position="577"/>
        <end position="591"/>
    </location>
</feature>
<comment type="caution">
    <text evidence="6">The sequence shown here is derived from an EMBL/GenBank/DDBJ whole genome shotgun (WGS) entry which is preliminary data.</text>
</comment>
<reference evidence="6 7" key="1">
    <citation type="submission" date="2017-03" db="EMBL/GenBank/DDBJ databases">
        <title>Genome of the blue death feigning beetle - Asbolus verrucosus.</title>
        <authorList>
            <person name="Rider S.D."/>
        </authorList>
    </citation>
    <scope>NUCLEOTIDE SEQUENCE [LARGE SCALE GENOMIC DNA]</scope>
    <source>
        <strain evidence="6">Butters</strain>
        <tissue evidence="6">Head and leg muscle</tissue>
    </source>
</reference>
<dbReference type="GO" id="GO:0016491">
    <property type="term" value="F:oxidoreductase activity"/>
    <property type="evidence" value="ECO:0007669"/>
    <property type="project" value="InterPro"/>
</dbReference>
<dbReference type="Pfam" id="PF00076">
    <property type="entry name" value="RRM_1"/>
    <property type="match status" value="1"/>
</dbReference>
<dbReference type="GO" id="GO:0003723">
    <property type="term" value="F:RNA binding"/>
    <property type="evidence" value="ECO:0007669"/>
    <property type="project" value="UniProtKB-UniRule"/>
</dbReference>
<feature type="compositionally biased region" description="Basic and acidic residues" evidence="4">
    <location>
        <begin position="475"/>
        <end position="489"/>
    </location>
</feature>
<dbReference type="PANTHER" id="PTHR16001">
    <property type="entry name" value="ECTO-NOX DISULFIDE-THIOL EXCHANGER"/>
    <property type="match status" value="1"/>
</dbReference>
<keyword evidence="7" id="KW-1185">Reference proteome</keyword>
<dbReference type="InterPro" id="IPR035979">
    <property type="entry name" value="RBD_domain_sf"/>
</dbReference>
<protein>
    <submittedName>
        <fullName evidence="6">Ecto-NOX disulfide-thiol exchanger 2</fullName>
    </submittedName>
</protein>
<feature type="compositionally biased region" description="Acidic residues" evidence="4">
    <location>
        <begin position="456"/>
        <end position="467"/>
    </location>
</feature>
<evidence type="ECO:0000256" key="1">
    <source>
        <dbReference type="ARBA" id="ARBA00022884"/>
    </source>
</evidence>
<evidence type="ECO:0000259" key="5">
    <source>
        <dbReference type="PROSITE" id="PS50102"/>
    </source>
</evidence>
<dbReference type="PANTHER" id="PTHR16001:SF4">
    <property type="entry name" value="ECTO-NOX DISULFIDE-THIOL EXCHANGER 1-LIKE PROTEIN"/>
    <property type="match status" value="1"/>
</dbReference>
<evidence type="ECO:0000256" key="4">
    <source>
        <dbReference type="SAM" id="MobiDB-lite"/>
    </source>
</evidence>
<accession>A0A482W0U3</accession>
<dbReference type="GO" id="GO:0007624">
    <property type="term" value="P:ultradian rhythm"/>
    <property type="evidence" value="ECO:0007669"/>
    <property type="project" value="InterPro"/>
</dbReference>
<evidence type="ECO:0000313" key="7">
    <source>
        <dbReference type="Proteomes" id="UP000292052"/>
    </source>
</evidence>
<dbReference type="SMART" id="SM00360">
    <property type="entry name" value="RRM"/>
    <property type="match status" value="1"/>
</dbReference>
<dbReference type="SUPFAM" id="SSF54928">
    <property type="entry name" value="RNA-binding domain, RBD"/>
    <property type="match status" value="1"/>
</dbReference>
<keyword evidence="1 2" id="KW-0694">RNA-binding</keyword>
<dbReference type="Pfam" id="PF23267">
    <property type="entry name" value="ENOX1"/>
    <property type="match status" value="1"/>
</dbReference>